<dbReference type="PATRIC" id="fig|1227481.4.peg.2920"/>
<evidence type="ECO:0000256" key="1">
    <source>
        <dbReference type="SAM" id="MobiDB-lite"/>
    </source>
</evidence>
<feature type="transmembrane region" description="Helical" evidence="2">
    <location>
        <begin position="148"/>
        <end position="169"/>
    </location>
</feature>
<feature type="domain" description="DZANK-type" evidence="3">
    <location>
        <begin position="15"/>
        <end position="63"/>
    </location>
</feature>
<feature type="transmembrane region" description="Helical" evidence="2">
    <location>
        <begin position="203"/>
        <end position="222"/>
    </location>
</feature>
<dbReference type="InterPro" id="IPR058962">
    <property type="entry name" value="DUF8108_N"/>
</dbReference>
<dbReference type="GeneID" id="72714790"/>
<feature type="domain" description="DUF8108" evidence="5">
    <location>
        <begin position="114"/>
        <end position="180"/>
    </location>
</feature>
<feature type="transmembrane region" description="Helical" evidence="2">
    <location>
        <begin position="228"/>
        <end position="246"/>
    </location>
</feature>
<evidence type="ECO:0000256" key="2">
    <source>
        <dbReference type="SAM" id="Phobius"/>
    </source>
</evidence>
<dbReference type="OrthoDB" id="53394at2157"/>
<feature type="region of interest" description="Disordered" evidence="1">
    <location>
        <begin position="67"/>
        <end position="115"/>
    </location>
</feature>
<dbReference type="AlphaFoldDB" id="M0EY11"/>
<keyword evidence="2" id="KW-1133">Transmembrane helix</keyword>
<gene>
    <name evidence="7" type="ORF">C467_14794</name>
</gene>
<dbReference type="Pfam" id="PF12773">
    <property type="entry name" value="DZR"/>
    <property type="match status" value="1"/>
</dbReference>
<dbReference type="InterPro" id="IPR025874">
    <property type="entry name" value="DZR"/>
</dbReference>
<dbReference type="InterPro" id="IPR058421">
    <property type="entry name" value="DUF8108_C"/>
</dbReference>
<keyword evidence="8" id="KW-1185">Reference proteome</keyword>
<evidence type="ECO:0000259" key="3">
    <source>
        <dbReference type="Pfam" id="PF12773"/>
    </source>
</evidence>
<dbReference type="InterPro" id="IPR058963">
    <property type="entry name" value="DUF8108_M"/>
</dbReference>
<keyword evidence="2" id="KW-0812">Transmembrane</keyword>
<evidence type="ECO:0000313" key="7">
    <source>
        <dbReference type="EMBL" id="ELZ52691.1"/>
    </source>
</evidence>
<keyword evidence="2" id="KW-0472">Membrane</keyword>
<feature type="compositionally biased region" description="Low complexity" evidence="1">
    <location>
        <begin position="369"/>
        <end position="379"/>
    </location>
</feature>
<feature type="domain" description="DUF8108" evidence="4">
    <location>
        <begin position="254"/>
        <end position="325"/>
    </location>
</feature>
<dbReference type="Pfam" id="PF26440">
    <property type="entry name" value="DUF8108_M"/>
    <property type="match status" value="1"/>
</dbReference>
<reference evidence="7 8" key="1">
    <citation type="journal article" date="2014" name="PLoS Genet.">
        <title>Phylogenetically driven sequencing of extremely halophilic archaea reveals strategies for static and dynamic osmo-response.</title>
        <authorList>
            <person name="Becker E.A."/>
            <person name="Seitzer P.M."/>
            <person name="Tritt A."/>
            <person name="Larsen D."/>
            <person name="Krusor M."/>
            <person name="Yao A.I."/>
            <person name="Wu D."/>
            <person name="Madern D."/>
            <person name="Eisen J.A."/>
            <person name="Darling A.E."/>
            <person name="Facciotti M.T."/>
        </authorList>
    </citation>
    <scope>NUCLEOTIDE SEQUENCE [LARGE SCALE GENOMIC DNA]</scope>
    <source>
        <strain evidence="7 8">ATCC 700873</strain>
    </source>
</reference>
<protein>
    <submittedName>
        <fullName evidence="7">Uncharacterized protein</fullName>
    </submittedName>
</protein>
<feature type="region of interest" description="Disordered" evidence="1">
    <location>
        <begin position="335"/>
        <end position="388"/>
    </location>
</feature>
<evidence type="ECO:0000259" key="4">
    <source>
        <dbReference type="Pfam" id="PF26413"/>
    </source>
</evidence>
<name>M0EY11_9EURY</name>
<evidence type="ECO:0000259" key="6">
    <source>
        <dbReference type="Pfam" id="PF26440"/>
    </source>
</evidence>
<evidence type="ECO:0000313" key="8">
    <source>
        <dbReference type="Proteomes" id="UP000011689"/>
    </source>
</evidence>
<dbReference type="Pfam" id="PF26438">
    <property type="entry name" value="DUF8108_N"/>
    <property type="match status" value="1"/>
</dbReference>
<dbReference type="RefSeq" id="WP_008586792.1">
    <property type="nucleotide sequence ID" value="NZ_AOJO01000064.1"/>
</dbReference>
<sequence length="388" mass="40205">MPSETSDPAGPSAACPACGDPVPAGASFCPDCGADLGDPGDPAYCPECGEAFDDGDRFCSNCGASRPGGGATAVGSSRSHTGSGRSTGTDAGRAGEADSAGPAGPASIPGESSRAFRRRVQDHLDAGWEIERDDGDRVVLVDRGIGSVGLHLLLFAFTSGIGNLLYGWWHYSKLAERLRLVRGDETPVRAPSSNESAERVEKVTAYLMTTLLLLIAGLIAFIGSTSGSPPAVLVALAFAGLGLGIAPPVRSRLDRRHGITKFGRQKTVDHRIVRPPETVDDTCVVCGEAFERGLVRRRRDETVVAGVPVRTHSVRHNHYCPDCARSEVFGGDDLGDLSLDELPGDGGLETDATGDETIDGDTQAGGSTGETAGEATGASVREASDSTE</sequence>
<dbReference type="Pfam" id="PF26413">
    <property type="entry name" value="DUF8108"/>
    <property type="match status" value="1"/>
</dbReference>
<dbReference type="STRING" id="1227481.C467_14794"/>
<evidence type="ECO:0000259" key="5">
    <source>
        <dbReference type="Pfam" id="PF26438"/>
    </source>
</evidence>
<feature type="domain" description="DUF8108" evidence="6">
    <location>
        <begin position="194"/>
        <end position="249"/>
    </location>
</feature>
<accession>M0EY11</accession>
<proteinExistence type="predicted"/>
<organism evidence="7 8">
    <name type="scientific">Halorubrum hochstenium ATCC 700873</name>
    <dbReference type="NCBI Taxonomy" id="1227481"/>
    <lineage>
        <taxon>Archaea</taxon>
        <taxon>Methanobacteriati</taxon>
        <taxon>Methanobacteriota</taxon>
        <taxon>Stenosarchaea group</taxon>
        <taxon>Halobacteria</taxon>
        <taxon>Halobacteriales</taxon>
        <taxon>Haloferacaceae</taxon>
        <taxon>Halorubrum</taxon>
    </lineage>
</organism>
<dbReference type="EMBL" id="AOJO01000064">
    <property type="protein sequence ID" value="ELZ52691.1"/>
    <property type="molecule type" value="Genomic_DNA"/>
</dbReference>
<feature type="compositionally biased region" description="Low complexity" evidence="1">
    <location>
        <begin position="75"/>
        <end position="89"/>
    </location>
</feature>
<comment type="caution">
    <text evidence="7">The sequence shown here is derived from an EMBL/GenBank/DDBJ whole genome shotgun (WGS) entry which is preliminary data.</text>
</comment>
<dbReference type="Proteomes" id="UP000011689">
    <property type="component" value="Unassembled WGS sequence"/>
</dbReference>